<dbReference type="Proteomes" id="UP000003242">
    <property type="component" value="Unassembled WGS sequence"/>
</dbReference>
<evidence type="ECO:0000313" key="3">
    <source>
        <dbReference type="Proteomes" id="UP000003242"/>
    </source>
</evidence>
<dbReference type="SMART" id="SM00530">
    <property type="entry name" value="HTH_XRE"/>
    <property type="match status" value="1"/>
</dbReference>
<dbReference type="InterPro" id="IPR001387">
    <property type="entry name" value="Cro/C1-type_HTH"/>
</dbReference>
<proteinExistence type="predicted"/>
<dbReference type="eggNOG" id="COG2944">
    <property type="taxonomic scope" value="Bacteria"/>
</dbReference>
<dbReference type="OrthoDB" id="9801008at2"/>
<dbReference type="Gene3D" id="1.10.260.40">
    <property type="entry name" value="lambda repressor-like DNA-binding domains"/>
    <property type="match status" value="1"/>
</dbReference>
<dbReference type="SUPFAM" id="SSF47413">
    <property type="entry name" value="lambda repressor-like DNA-binding domains"/>
    <property type="match status" value="1"/>
</dbReference>
<dbReference type="STRING" id="699218.HMPREF0889_1287"/>
<dbReference type="GO" id="GO:0003677">
    <property type="term" value="F:DNA binding"/>
    <property type="evidence" value="ECO:0007669"/>
    <property type="project" value="UniProtKB-KW"/>
</dbReference>
<protein>
    <submittedName>
        <fullName evidence="2">DNA-binding helix-turn-helix protein</fullName>
    </submittedName>
</protein>
<evidence type="ECO:0000259" key="1">
    <source>
        <dbReference type="PROSITE" id="PS50943"/>
    </source>
</evidence>
<accession>D3LWE2</accession>
<dbReference type="CDD" id="cd00093">
    <property type="entry name" value="HTH_XRE"/>
    <property type="match status" value="1"/>
</dbReference>
<reference evidence="3" key="1">
    <citation type="submission" date="2009-12" db="EMBL/GenBank/DDBJ databases">
        <title>Sequence of Clostridiales genomosp. BVAB3 str. UPII9-5.</title>
        <authorList>
            <person name="Madupu R."/>
            <person name="Durkin A.S."/>
            <person name="Torralba M."/>
            <person name="Methe B."/>
            <person name="Sutton G.G."/>
            <person name="Strausberg R.L."/>
            <person name="Nelson K.E."/>
        </authorList>
    </citation>
    <scope>NUCLEOTIDE SEQUENCE [LARGE SCALE GENOMIC DNA]</scope>
    <source>
        <strain evidence="3">28L</strain>
    </source>
</reference>
<dbReference type="RefSeq" id="WP_009381425.1">
    <property type="nucleotide sequence ID" value="NZ_ADGP01000023.1"/>
</dbReference>
<feature type="domain" description="HTH cro/C1-type" evidence="1">
    <location>
        <begin position="7"/>
        <end position="44"/>
    </location>
</feature>
<dbReference type="PROSITE" id="PS50943">
    <property type="entry name" value="HTH_CROC1"/>
    <property type="match status" value="1"/>
</dbReference>
<keyword evidence="2" id="KW-0238">DNA-binding</keyword>
<evidence type="ECO:0000313" key="2">
    <source>
        <dbReference type="EMBL" id="EFD93609.1"/>
    </source>
</evidence>
<comment type="caution">
    <text evidence="2">The sequence shown here is derived from an EMBL/GenBank/DDBJ whole genome shotgun (WGS) entry which is preliminary data.</text>
</comment>
<dbReference type="EMBL" id="ADGP01000023">
    <property type="protein sequence ID" value="EFD93609.1"/>
    <property type="molecule type" value="Genomic_DNA"/>
</dbReference>
<dbReference type="InterPro" id="IPR010982">
    <property type="entry name" value="Lambda_DNA-bd_dom_sf"/>
</dbReference>
<name>D3LWE2_9FIRM</name>
<gene>
    <name evidence="2" type="ORF">HMPREF0889_1287</name>
</gene>
<dbReference type="Pfam" id="PF01381">
    <property type="entry name" value="HTH_3"/>
    <property type="match status" value="1"/>
</dbReference>
<sequence length="79" mass="9076">MILPEEIKRLRTRCFLTQEDFAKTLGVAFSTVNRWEQGKSKPNLVAMKHVKAFCEENDIPYADIEDAWLDYKVGGKNNG</sequence>
<dbReference type="AlphaFoldDB" id="D3LWE2"/>
<organism evidence="2 3">
    <name type="scientific">Megasphaera lornae</name>
    <dbReference type="NCBI Taxonomy" id="1000568"/>
    <lineage>
        <taxon>Bacteria</taxon>
        <taxon>Bacillati</taxon>
        <taxon>Bacillota</taxon>
        <taxon>Negativicutes</taxon>
        <taxon>Veillonellales</taxon>
        <taxon>Veillonellaceae</taxon>
        <taxon>Megasphaera</taxon>
    </lineage>
</organism>